<feature type="region of interest" description="Disordered" evidence="1">
    <location>
        <begin position="125"/>
        <end position="147"/>
    </location>
</feature>
<gene>
    <name evidence="2" type="ORF">BC739_008705</name>
</gene>
<protein>
    <recommendedName>
        <fullName evidence="4">Mce-associated membrane protein</fullName>
    </recommendedName>
</protein>
<keyword evidence="3" id="KW-1185">Reference proteome</keyword>
<sequence>MEPPSSGRRHNRGESSRSGAISVAELIRKQPPPRRILSRDEAGTDGLVTDLLGTAPLVDQPEPRRSPAVKLAALVLGTASLCATVAAASMITGNRQPAATAPARHNAVPSVITGAAALRPDLLSSEVNGSTPATGTAPASTSTQPTAVAKAGRSEVTGSRLTSAAVSTAVAQSPVDAVRQFYNTVRTDPQDALNDWVDSTLMGVTQNDFARSWSGVRSLRTDRVEAISADSVLGVIAFQQLDGSWLRVEQLLRLNGQSPPKIVGAEVLSAQRG</sequence>
<organism evidence="2 3">
    <name type="scientific">Kutzneria viridogrisea</name>
    <dbReference type="NCBI Taxonomy" id="47990"/>
    <lineage>
        <taxon>Bacteria</taxon>
        <taxon>Bacillati</taxon>
        <taxon>Actinomycetota</taxon>
        <taxon>Actinomycetes</taxon>
        <taxon>Pseudonocardiales</taxon>
        <taxon>Pseudonocardiaceae</taxon>
        <taxon>Kutzneria</taxon>
    </lineage>
</organism>
<feature type="region of interest" description="Disordered" evidence="1">
    <location>
        <begin position="1"/>
        <end position="42"/>
    </location>
</feature>
<name>A0ABR6BX17_9PSEU</name>
<dbReference type="Proteomes" id="UP000517916">
    <property type="component" value="Unassembled WGS sequence"/>
</dbReference>
<evidence type="ECO:0000313" key="3">
    <source>
        <dbReference type="Proteomes" id="UP000517916"/>
    </source>
</evidence>
<reference evidence="2 3" key="1">
    <citation type="submission" date="2020-08" db="EMBL/GenBank/DDBJ databases">
        <title>Genomic Encyclopedia of Archaeal and Bacterial Type Strains, Phase II (KMG-II): from individual species to whole genera.</title>
        <authorList>
            <person name="Goeker M."/>
        </authorList>
    </citation>
    <scope>NUCLEOTIDE SEQUENCE [LARGE SCALE GENOMIC DNA]</scope>
    <source>
        <strain evidence="2 3">DSM 43850</strain>
    </source>
</reference>
<dbReference type="EMBL" id="JACJID010000009">
    <property type="protein sequence ID" value="MBA8931453.1"/>
    <property type="molecule type" value="Genomic_DNA"/>
</dbReference>
<evidence type="ECO:0000256" key="1">
    <source>
        <dbReference type="SAM" id="MobiDB-lite"/>
    </source>
</evidence>
<proteinExistence type="predicted"/>
<accession>A0ABR6BX17</accession>
<feature type="compositionally biased region" description="Low complexity" evidence="1">
    <location>
        <begin position="130"/>
        <end position="147"/>
    </location>
</feature>
<comment type="caution">
    <text evidence="2">The sequence shown here is derived from an EMBL/GenBank/DDBJ whole genome shotgun (WGS) entry which is preliminary data.</text>
</comment>
<dbReference type="RefSeq" id="WP_182840370.1">
    <property type="nucleotide sequence ID" value="NZ_BAAABQ010000009.1"/>
</dbReference>
<evidence type="ECO:0008006" key="4">
    <source>
        <dbReference type="Google" id="ProtNLM"/>
    </source>
</evidence>
<evidence type="ECO:0000313" key="2">
    <source>
        <dbReference type="EMBL" id="MBA8931453.1"/>
    </source>
</evidence>